<dbReference type="EMBL" id="JYDP01000315">
    <property type="protein sequence ID" value="KRZ01235.1"/>
    <property type="molecule type" value="Genomic_DNA"/>
</dbReference>
<accession>A0A0V1GTC5</accession>
<comment type="caution">
    <text evidence="1">The sequence shown here is derived from an EMBL/GenBank/DDBJ whole genome shotgun (WGS) entry which is preliminary data.</text>
</comment>
<reference evidence="1 2" key="1">
    <citation type="submission" date="2015-01" db="EMBL/GenBank/DDBJ databases">
        <title>Evolution of Trichinella species and genotypes.</title>
        <authorList>
            <person name="Korhonen P.K."/>
            <person name="Edoardo P."/>
            <person name="Giuseppe L.R."/>
            <person name="Gasser R.B."/>
        </authorList>
    </citation>
    <scope>NUCLEOTIDE SEQUENCE [LARGE SCALE GENOMIC DNA]</scope>
    <source>
        <strain evidence="1">ISS1029</strain>
    </source>
</reference>
<evidence type="ECO:0000313" key="2">
    <source>
        <dbReference type="Proteomes" id="UP000055024"/>
    </source>
</evidence>
<protein>
    <submittedName>
        <fullName evidence="1">Uncharacterized protein</fullName>
    </submittedName>
</protein>
<dbReference type="Proteomes" id="UP000055024">
    <property type="component" value="Unassembled WGS sequence"/>
</dbReference>
<dbReference type="OrthoDB" id="5920372at2759"/>
<gene>
    <name evidence="1" type="ORF">T11_13730</name>
</gene>
<sequence length="101" mass="11124">MIPPERKQYMAPSKIAVEASSFHSAVDIAFFNVSVGEPFMDKLKLLAPDSRFFRQIIDFSDILPEKSIICLKNLESGANSFNLSINGSPTLTLKNAMSTAL</sequence>
<keyword evidence="2" id="KW-1185">Reference proteome</keyword>
<proteinExistence type="predicted"/>
<evidence type="ECO:0000313" key="1">
    <source>
        <dbReference type="EMBL" id="KRZ01235.1"/>
    </source>
</evidence>
<dbReference type="AlphaFoldDB" id="A0A0V1GTC5"/>
<name>A0A0V1GTC5_9BILA</name>
<organism evidence="1 2">
    <name type="scientific">Trichinella zimbabwensis</name>
    <dbReference type="NCBI Taxonomy" id="268475"/>
    <lineage>
        <taxon>Eukaryota</taxon>
        <taxon>Metazoa</taxon>
        <taxon>Ecdysozoa</taxon>
        <taxon>Nematoda</taxon>
        <taxon>Enoplea</taxon>
        <taxon>Dorylaimia</taxon>
        <taxon>Trichinellida</taxon>
        <taxon>Trichinellidae</taxon>
        <taxon>Trichinella</taxon>
    </lineage>
</organism>